<comment type="cofactor">
    <cofactor evidence="1">
        <name>[4Fe-4S] cluster</name>
        <dbReference type="ChEBI" id="CHEBI:49883"/>
    </cofactor>
</comment>
<proteinExistence type="predicted"/>
<name>A0A8J6NNS0_9BACT</name>
<evidence type="ECO:0000259" key="6">
    <source>
        <dbReference type="Pfam" id="PF04055"/>
    </source>
</evidence>
<dbReference type="InterPro" id="IPR058240">
    <property type="entry name" value="rSAM_sf"/>
</dbReference>
<dbReference type="SFLD" id="SFLDS00029">
    <property type="entry name" value="Radical_SAM"/>
    <property type="match status" value="1"/>
</dbReference>
<evidence type="ECO:0000313" key="7">
    <source>
        <dbReference type="EMBL" id="MBC8430651.1"/>
    </source>
</evidence>
<feature type="domain" description="Radical SAM core" evidence="6">
    <location>
        <begin position="13"/>
        <end position="115"/>
    </location>
</feature>
<evidence type="ECO:0000313" key="8">
    <source>
        <dbReference type="Proteomes" id="UP000605201"/>
    </source>
</evidence>
<dbReference type="PANTHER" id="PTHR11228:SF34">
    <property type="entry name" value="TUNGSTEN-CONTAINING ALDEHYDE FERREDOXIN OXIDOREDUCTASE COFACTOR MODIFYING PROTEIN"/>
    <property type="match status" value="1"/>
</dbReference>
<dbReference type="InterPro" id="IPR007197">
    <property type="entry name" value="rSAM"/>
</dbReference>
<dbReference type="Gene3D" id="3.20.20.70">
    <property type="entry name" value="Aldolase class I"/>
    <property type="match status" value="1"/>
</dbReference>
<dbReference type="Proteomes" id="UP000605201">
    <property type="component" value="Unassembled WGS sequence"/>
</dbReference>
<dbReference type="GO" id="GO:0003824">
    <property type="term" value="F:catalytic activity"/>
    <property type="evidence" value="ECO:0007669"/>
    <property type="project" value="InterPro"/>
</dbReference>
<accession>A0A8J6NNS0</accession>
<keyword evidence="5" id="KW-0411">Iron-sulfur</keyword>
<dbReference type="AlphaFoldDB" id="A0A8J6NNS0"/>
<organism evidence="7 8">
    <name type="scientific">Candidatus Desulfatibia vada</name>
    <dbReference type="NCBI Taxonomy" id="2841696"/>
    <lineage>
        <taxon>Bacteria</taxon>
        <taxon>Pseudomonadati</taxon>
        <taxon>Thermodesulfobacteriota</taxon>
        <taxon>Desulfobacteria</taxon>
        <taxon>Desulfobacterales</taxon>
        <taxon>Desulfobacterales incertae sedis</taxon>
        <taxon>Candidatus Desulfatibia</taxon>
    </lineage>
</organism>
<evidence type="ECO:0000256" key="1">
    <source>
        <dbReference type="ARBA" id="ARBA00001966"/>
    </source>
</evidence>
<evidence type="ECO:0000256" key="3">
    <source>
        <dbReference type="ARBA" id="ARBA00022723"/>
    </source>
</evidence>
<reference evidence="7 8" key="1">
    <citation type="submission" date="2020-08" db="EMBL/GenBank/DDBJ databases">
        <title>Bridging the membrane lipid divide: bacteria of the FCB group superphylum have the potential to synthesize archaeal ether lipids.</title>
        <authorList>
            <person name="Villanueva L."/>
            <person name="Von Meijenfeldt F.A.B."/>
            <person name="Westbye A.B."/>
            <person name="Yadav S."/>
            <person name="Hopmans E.C."/>
            <person name="Dutilh B.E."/>
            <person name="Sinninghe Damste J.S."/>
        </authorList>
    </citation>
    <scope>NUCLEOTIDE SEQUENCE [LARGE SCALE GENOMIC DNA]</scope>
    <source>
        <strain evidence="7">NIOZ-UU17</strain>
    </source>
</reference>
<evidence type="ECO:0000256" key="2">
    <source>
        <dbReference type="ARBA" id="ARBA00022691"/>
    </source>
</evidence>
<dbReference type="EMBL" id="JACNIG010000065">
    <property type="protein sequence ID" value="MBC8430651.1"/>
    <property type="molecule type" value="Genomic_DNA"/>
</dbReference>
<gene>
    <name evidence="7" type="ORF">H8D96_01905</name>
</gene>
<comment type="caution">
    <text evidence="7">The sequence shown here is derived from an EMBL/GenBank/DDBJ whole genome shotgun (WGS) entry which is preliminary data.</text>
</comment>
<sequence length="305" mass="35295">MNPVRQIAFGYSTQCNIRCGHCVAADASPETAKMDFGRARDIIQEMAHCHVTGISFTAGEPLLFFDDICKLVQLCRENGIYSRIVTNGYWAKTREHTDRIVSELMSNGLSQLRLSYSRWHQQYISRENIVHAALSSQKHGLDYFVSFITDFSKKDDSFEKFLRDHHLKFFPEPVIYFGRAGEFDRQRVSTDYRPNVCSMNPYLSPELDMFACCDGASRFSKTHFLYLGNLCNNSIEALFQKCETHALYHLIRTMGLTNMASYLGFRAREIVQYRRCELCEKLFNSKENLSILTKSATSDLINWRR</sequence>
<keyword evidence="3" id="KW-0479">Metal-binding</keyword>
<dbReference type="GO" id="GO:0046872">
    <property type="term" value="F:metal ion binding"/>
    <property type="evidence" value="ECO:0007669"/>
    <property type="project" value="UniProtKB-KW"/>
</dbReference>
<keyword evidence="4" id="KW-0408">Iron</keyword>
<evidence type="ECO:0000256" key="5">
    <source>
        <dbReference type="ARBA" id="ARBA00023014"/>
    </source>
</evidence>
<dbReference type="Pfam" id="PF04055">
    <property type="entry name" value="Radical_SAM"/>
    <property type="match status" value="1"/>
</dbReference>
<dbReference type="CDD" id="cd01335">
    <property type="entry name" value="Radical_SAM"/>
    <property type="match status" value="1"/>
</dbReference>
<dbReference type="PANTHER" id="PTHR11228">
    <property type="entry name" value="RADICAL SAM DOMAIN PROTEIN"/>
    <property type="match status" value="1"/>
</dbReference>
<keyword evidence="2" id="KW-0949">S-adenosyl-L-methionine</keyword>
<dbReference type="SUPFAM" id="SSF102114">
    <property type="entry name" value="Radical SAM enzymes"/>
    <property type="match status" value="1"/>
</dbReference>
<evidence type="ECO:0000256" key="4">
    <source>
        <dbReference type="ARBA" id="ARBA00023004"/>
    </source>
</evidence>
<dbReference type="InterPro" id="IPR013785">
    <property type="entry name" value="Aldolase_TIM"/>
</dbReference>
<dbReference type="InterPro" id="IPR050377">
    <property type="entry name" value="Radical_SAM_PqqE_MftC-like"/>
</dbReference>
<protein>
    <submittedName>
        <fullName evidence="7">Radical SAM protein</fullName>
    </submittedName>
</protein>
<dbReference type="GO" id="GO:0051536">
    <property type="term" value="F:iron-sulfur cluster binding"/>
    <property type="evidence" value="ECO:0007669"/>
    <property type="project" value="UniProtKB-KW"/>
</dbReference>